<dbReference type="SUPFAM" id="SSF54427">
    <property type="entry name" value="NTF2-like"/>
    <property type="match status" value="1"/>
</dbReference>
<comment type="caution">
    <text evidence="1">The sequence shown here is derived from an EMBL/GenBank/DDBJ whole genome shotgun (WGS) entry which is preliminary data.</text>
</comment>
<evidence type="ECO:0000313" key="1">
    <source>
        <dbReference type="EMBL" id="KKN22662.1"/>
    </source>
</evidence>
<accession>A0A0F9PDV0</accession>
<dbReference type="EMBL" id="LAZR01003040">
    <property type="protein sequence ID" value="KKN22662.1"/>
    <property type="molecule type" value="Genomic_DNA"/>
</dbReference>
<dbReference type="Gene3D" id="3.10.450.50">
    <property type="match status" value="1"/>
</dbReference>
<dbReference type="InterPro" id="IPR032710">
    <property type="entry name" value="NTF2-like_dom_sf"/>
</dbReference>
<protein>
    <recommendedName>
        <fullName evidence="2">SnoaL-like domain-containing protein</fullName>
    </recommendedName>
</protein>
<proteinExistence type="predicted"/>
<evidence type="ECO:0008006" key="2">
    <source>
        <dbReference type="Google" id="ProtNLM"/>
    </source>
</evidence>
<sequence>MDNKKLIENYYNNWVKRDREAVRDILSDNFVFRSPQDVFYSADSFLNGCWHYGNDVDKVK</sequence>
<name>A0A0F9PDV0_9ZZZZ</name>
<dbReference type="AlphaFoldDB" id="A0A0F9PDV0"/>
<reference evidence="1" key="1">
    <citation type="journal article" date="2015" name="Nature">
        <title>Complex archaea that bridge the gap between prokaryotes and eukaryotes.</title>
        <authorList>
            <person name="Spang A."/>
            <person name="Saw J.H."/>
            <person name="Jorgensen S.L."/>
            <person name="Zaremba-Niedzwiedzka K."/>
            <person name="Martijn J."/>
            <person name="Lind A.E."/>
            <person name="van Eijk R."/>
            <person name="Schleper C."/>
            <person name="Guy L."/>
            <person name="Ettema T.J."/>
        </authorList>
    </citation>
    <scope>NUCLEOTIDE SEQUENCE</scope>
</reference>
<feature type="non-terminal residue" evidence="1">
    <location>
        <position position="60"/>
    </location>
</feature>
<gene>
    <name evidence="1" type="ORF">LCGC14_0912920</name>
</gene>
<organism evidence="1">
    <name type="scientific">marine sediment metagenome</name>
    <dbReference type="NCBI Taxonomy" id="412755"/>
    <lineage>
        <taxon>unclassified sequences</taxon>
        <taxon>metagenomes</taxon>
        <taxon>ecological metagenomes</taxon>
    </lineage>
</organism>